<name>A0A381TF85_9ZZZZ</name>
<gene>
    <name evidence="1" type="ORF">METZ01_LOCUS67659</name>
</gene>
<dbReference type="CDD" id="cd16018">
    <property type="entry name" value="Enpp"/>
    <property type="match status" value="1"/>
</dbReference>
<dbReference type="Gene3D" id="3.40.720.10">
    <property type="entry name" value="Alkaline Phosphatase, subunit A"/>
    <property type="match status" value="1"/>
</dbReference>
<sequence>MSTTIVIMIDGLDPEYLSVCPAPRLEELARSGSRLNVRGLMPSVTNVNNVSLVTGSYPENHGITSNYWLDRDRGGEHYMESAEYIKSETMFQRADSLGMRSLLVTAKDKLRRLLSTGTTVSVSSEQPPSWVVDGVGTPPEIYSLEVNRWVLDAGLFILSQQDFDLVYLTTTDYAMHSYAPDEPESARHIALLDEGIGMLVDAFPDARFLITADHGMSSKTRMLHLPDSLARAGIKARAIPIIKDQYTVHHSNLGGCIYIHLDGRSDNPEAALEVLRNVDGVEEALSREEAARRFKLMPERIGDIMALGAHNMVFGDPSEVDFPSRLRSHGSTYELDVPVIAYGHDLDIANFTENRSLGQYVIDHVLTGPG</sequence>
<dbReference type="InterPro" id="IPR002591">
    <property type="entry name" value="Phosphodiest/P_Trfase"/>
</dbReference>
<protein>
    <recommendedName>
        <fullName evidence="2">Metalloenzyme domain-containing protein</fullName>
    </recommendedName>
</protein>
<dbReference type="InterPro" id="IPR023116">
    <property type="entry name" value="Phosphonoacetate_hydro_insert"/>
</dbReference>
<dbReference type="AlphaFoldDB" id="A0A381TF85"/>
<organism evidence="1">
    <name type="scientific">marine metagenome</name>
    <dbReference type="NCBI Taxonomy" id="408172"/>
    <lineage>
        <taxon>unclassified sequences</taxon>
        <taxon>metagenomes</taxon>
        <taxon>ecological metagenomes</taxon>
    </lineage>
</organism>
<dbReference type="Gene3D" id="3.30.1360.110">
    <property type="entry name" value="Domain 2, Phosphonoacetate Hydrolase"/>
    <property type="match status" value="1"/>
</dbReference>
<accession>A0A381TF85</accession>
<dbReference type="Pfam" id="PF01663">
    <property type="entry name" value="Phosphodiest"/>
    <property type="match status" value="1"/>
</dbReference>
<evidence type="ECO:0008006" key="2">
    <source>
        <dbReference type="Google" id="ProtNLM"/>
    </source>
</evidence>
<evidence type="ECO:0000313" key="1">
    <source>
        <dbReference type="EMBL" id="SVA14805.1"/>
    </source>
</evidence>
<dbReference type="PANTHER" id="PTHR10151:SF120">
    <property type="entry name" value="BIS(5'-ADENOSYL)-TRIPHOSPHATASE"/>
    <property type="match status" value="1"/>
</dbReference>
<dbReference type="GO" id="GO:0016787">
    <property type="term" value="F:hydrolase activity"/>
    <property type="evidence" value="ECO:0007669"/>
    <property type="project" value="UniProtKB-ARBA"/>
</dbReference>
<reference evidence="1" key="1">
    <citation type="submission" date="2018-05" db="EMBL/GenBank/DDBJ databases">
        <authorList>
            <person name="Lanie J.A."/>
            <person name="Ng W.-L."/>
            <person name="Kazmierczak K.M."/>
            <person name="Andrzejewski T.M."/>
            <person name="Davidsen T.M."/>
            <person name="Wayne K.J."/>
            <person name="Tettelin H."/>
            <person name="Glass J.I."/>
            <person name="Rusch D."/>
            <person name="Podicherti R."/>
            <person name="Tsui H.-C.T."/>
            <person name="Winkler M.E."/>
        </authorList>
    </citation>
    <scope>NUCLEOTIDE SEQUENCE</scope>
</reference>
<proteinExistence type="predicted"/>
<dbReference type="PANTHER" id="PTHR10151">
    <property type="entry name" value="ECTONUCLEOTIDE PYROPHOSPHATASE/PHOSPHODIESTERASE"/>
    <property type="match status" value="1"/>
</dbReference>
<dbReference type="SUPFAM" id="SSF53649">
    <property type="entry name" value="Alkaline phosphatase-like"/>
    <property type="match status" value="1"/>
</dbReference>
<dbReference type="EMBL" id="UINC01004504">
    <property type="protein sequence ID" value="SVA14805.1"/>
    <property type="molecule type" value="Genomic_DNA"/>
</dbReference>
<dbReference type="InterPro" id="IPR017850">
    <property type="entry name" value="Alkaline_phosphatase_core_sf"/>
</dbReference>